<proteinExistence type="predicted"/>
<gene>
    <name evidence="2" type="ORF">Sste5346_002828</name>
</gene>
<evidence type="ECO:0000313" key="2">
    <source>
        <dbReference type="EMBL" id="KAL1899431.1"/>
    </source>
</evidence>
<sequence>MSKEKQSQPQSLEFVSFDGLKAWVFDQEEYERRTGKPVPLTDEQRRAIAVLAPPPPPPPAVVTNWDDVDTISLLMRYLQARKSSKGEINYPEFLSEDVPGPAGTIHWRTRCRLSVEAYGHLFPPLNHPRPSDCIFTTKKASRQFAARCAIEWLVAQGRMSADGEYIEPLSKSPAKGIANATKKIVVASKPVVNKPVASAAVVGKPVVNNTVASIPVKQSLPRPLKQVPPQQQTVIQTAEASLVTESHDLITVGDSQYGGGSIEAVIRQQQEWQQLAEATPRVQSMASYAAGGGGNGGETNTGRSGQWNLVMAAADNGTNATNGRGNPPSVNERPSHFRSHGNDYEVSNIHMLDQLCRAMKLGSPTYELRPSRVGAEGIFDGRIVFSPPNAKGGGPGKVPNLPAGVGEVYDVFTKKAAREKIAQSVLQYFNQDMRGTA</sequence>
<evidence type="ECO:0008006" key="4">
    <source>
        <dbReference type="Google" id="ProtNLM"/>
    </source>
</evidence>
<protein>
    <recommendedName>
        <fullName evidence="4">DRBM domain-containing protein</fullName>
    </recommendedName>
</protein>
<organism evidence="2 3">
    <name type="scientific">Sporothrix stenoceras</name>
    <dbReference type="NCBI Taxonomy" id="5173"/>
    <lineage>
        <taxon>Eukaryota</taxon>
        <taxon>Fungi</taxon>
        <taxon>Dikarya</taxon>
        <taxon>Ascomycota</taxon>
        <taxon>Pezizomycotina</taxon>
        <taxon>Sordariomycetes</taxon>
        <taxon>Sordariomycetidae</taxon>
        <taxon>Ophiostomatales</taxon>
        <taxon>Ophiostomataceae</taxon>
        <taxon>Sporothrix</taxon>
    </lineage>
</organism>
<accession>A0ABR3ZFK7</accession>
<name>A0ABR3ZFK7_9PEZI</name>
<feature type="region of interest" description="Disordered" evidence="1">
    <location>
        <begin position="318"/>
        <end position="342"/>
    </location>
</feature>
<dbReference type="Proteomes" id="UP001583186">
    <property type="component" value="Unassembled WGS sequence"/>
</dbReference>
<reference evidence="2 3" key="1">
    <citation type="journal article" date="2024" name="IMA Fungus">
        <title>IMA Genome - F19 : A genome assembly and annotation guide to empower mycologists, including annotated draft genome sequences of Ceratocystis pirilliformis, Diaporthe australafricana, Fusarium ophioides, Paecilomyces lecythidis, and Sporothrix stenoceras.</title>
        <authorList>
            <person name="Aylward J."/>
            <person name="Wilson A.M."/>
            <person name="Visagie C.M."/>
            <person name="Spraker J."/>
            <person name="Barnes I."/>
            <person name="Buitendag C."/>
            <person name="Ceriani C."/>
            <person name="Del Mar Angel L."/>
            <person name="du Plessis D."/>
            <person name="Fuchs T."/>
            <person name="Gasser K."/>
            <person name="Kramer D."/>
            <person name="Li W."/>
            <person name="Munsamy K."/>
            <person name="Piso A."/>
            <person name="Price J.L."/>
            <person name="Sonnekus B."/>
            <person name="Thomas C."/>
            <person name="van der Nest A."/>
            <person name="van Dijk A."/>
            <person name="van Heerden A."/>
            <person name="van Vuuren N."/>
            <person name="Yilmaz N."/>
            <person name="Duong T.A."/>
            <person name="van der Merwe N.A."/>
            <person name="Wingfield M.J."/>
            <person name="Wingfield B.D."/>
        </authorList>
    </citation>
    <scope>NUCLEOTIDE SEQUENCE [LARGE SCALE GENOMIC DNA]</scope>
    <source>
        <strain evidence="2 3">CMW 5346</strain>
    </source>
</reference>
<evidence type="ECO:0000256" key="1">
    <source>
        <dbReference type="SAM" id="MobiDB-lite"/>
    </source>
</evidence>
<dbReference type="EMBL" id="JAWCUI010000012">
    <property type="protein sequence ID" value="KAL1899431.1"/>
    <property type="molecule type" value="Genomic_DNA"/>
</dbReference>
<comment type="caution">
    <text evidence="2">The sequence shown here is derived from an EMBL/GenBank/DDBJ whole genome shotgun (WGS) entry which is preliminary data.</text>
</comment>
<evidence type="ECO:0000313" key="3">
    <source>
        <dbReference type="Proteomes" id="UP001583186"/>
    </source>
</evidence>
<keyword evidence="3" id="KW-1185">Reference proteome</keyword>